<name>A0A9X1L9S3_9PROT</name>
<dbReference type="NCBIfam" id="TIGR00254">
    <property type="entry name" value="GGDEF"/>
    <property type="match status" value="1"/>
</dbReference>
<evidence type="ECO:0000256" key="1">
    <source>
        <dbReference type="ARBA" id="ARBA00012528"/>
    </source>
</evidence>
<dbReference type="EMBL" id="JAJAQI010000003">
    <property type="protein sequence ID" value="MCB4820702.1"/>
    <property type="molecule type" value="Genomic_DNA"/>
</dbReference>
<dbReference type="NCBIfam" id="TIGR00229">
    <property type="entry name" value="sensory_box"/>
    <property type="match status" value="1"/>
</dbReference>
<reference evidence="5" key="1">
    <citation type="submission" date="2021-10" db="EMBL/GenBank/DDBJ databases">
        <title>Roseicella aerolatum sp. nov., isolated from aerosols of e-waste dismantling site.</title>
        <authorList>
            <person name="Qin T."/>
        </authorList>
    </citation>
    <scope>NUCLEOTIDE SEQUENCE</scope>
    <source>
        <strain evidence="5">GB24</strain>
    </source>
</reference>
<dbReference type="PANTHER" id="PTHR45138:SF9">
    <property type="entry name" value="DIGUANYLATE CYCLASE DGCM-RELATED"/>
    <property type="match status" value="1"/>
</dbReference>
<dbReference type="Gene3D" id="3.30.450.20">
    <property type="entry name" value="PAS domain"/>
    <property type="match status" value="1"/>
</dbReference>
<dbReference type="GO" id="GO:1902201">
    <property type="term" value="P:negative regulation of bacterial-type flagellum-dependent cell motility"/>
    <property type="evidence" value="ECO:0007669"/>
    <property type="project" value="TreeGrafter"/>
</dbReference>
<dbReference type="Proteomes" id="UP001139311">
    <property type="component" value="Unassembled WGS sequence"/>
</dbReference>
<dbReference type="InterPro" id="IPR029787">
    <property type="entry name" value="Nucleotide_cyclase"/>
</dbReference>
<organism evidence="5 6">
    <name type="scientific">Roseicella aerolata</name>
    <dbReference type="NCBI Taxonomy" id="2883479"/>
    <lineage>
        <taxon>Bacteria</taxon>
        <taxon>Pseudomonadati</taxon>
        <taxon>Pseudomonadota</taxon>
        <taxon>Alphaproteobacteria</taxon>
        <taxon>Acetobacterales</taxon>
        <taxon>Roseomonadaceae</taxon>
        <taxon>Roseicella</taxon>
    </lineage>
</organism>
<dbReference type="GO" id="GO:0005886">
    <property type="term" value="C:plasma membrane"/>
    <property type="evidence" value="ECO:0007669"/>
    <property type="project" value="TreeGrafter"/>
</dbReference>
<dbReference type="Pfam" id="PF00990">
    <property type="entry name" value="GGDEF"/>
    <property type="match status" value="1"/>
</dbReference>
<dbReference type="FunFam" id="3.30.70.270:FF:000001">
    <property type="entry name" value="Diguanylate cyclase domain protein"/>
    <property type="match status" value="1"/>
</dbReference>
<dbReference type="InterPro" id="IPR000014">
    <property type="entry name" value="PAS"/>
</dbReference>
<dbReference type="Gene3D" id="3.30.70.270">
    <property type="match status" value="1"/>
</dbReference>
<sequence length="445" mass="47283">MLESRQRWRDFAVLAADLAFETDAEGRLTFLAPDAPLGWAAETLLGRPGRELLAVPEPDPFALRAPTRGLRAWLRRSGGGSACFSLAVAPLTDAAGRFAGLRGCGHDITEEMLAAEAQAVALRRAEALQMLVRRVRRAVLAPQMLAATLEALQTALGCAGAAVLEWRTDAGPTVTHRRGADPAPLLPGIAPYASHPGPGFPDGPSGESLALLPHAPADDRPQMLLAWRAAGQRPFDADDRHLLVALADLLFVVLGNQALQQRLERLARTDALTGLLNRRAFLEDLGRRLRRQALDAERAGRAEGALLFLDLDNFKPINDQLGHEAGDAALVAVAGLLREMTRPTDLVARFGGDEFALWLEGADAGGAAERAAALCAAAATLDHHLREGTPPLSFSLGCAIRRPGHADTPETLLARADAAMYAAKRAGRNRCVLDGPAATPERGAP</sequence>
<dbReference type="PROSITE" id="PS50887">
    <property type="entry name" value="GGDEF"/>
    <property type="match status" value="1"/>
</dbReference>
<gene>
    <name evidence="5" type="ORF">LHA35_03010</name>
</gene>
<feature type="domain" description="GGDEF" evidence="4">
    <location>
        <begin position="302"/>
        <end position="436"/>
    </location>
</feature>
<dbReference type="SMART" id="SM00267">
    <property type="entry name" value="GGDEF"/>
    <property type="match status" value="1"/>
</dbReference>
<dbReference type="SUPFAM" id="SSF55073">
    <property type="entry name" value="Nucleotide cyclase"/>
    <property type="match status" value="1"/>
</dbReference>
<dbReference type="GO" id="GO:0043709">
    <property type="term" value="P:cell adhesion involved in single-species biofilm formation"/>
    <property type="evidence" value="ECO:0007669"/>
    <property type="project" value="TreeGrafter"/>
</dbReference>
<dbReference type="PANTHER" id="PTHR45138">
    <property type="entry name" value="REGULATORY COMPONENTS OF SENSORY TRANSDUCTION SYSTEM"/>
    <property type="match status" value="1"/>
</dbReference>
<dbReference type="EC" id="2.7.7.65" evidence="1"/>
<evidence type="ECO:0000313" key="5">
    <source>
        <dbReference type="EMBL" id="MCB4820702.1"/>
    </source>
</evidence>
<comment type="catalytic activity">
    <reaction evidence="2">
        <text>2 GTP = 3',3'-c-di-GMP + 2 diphosphate</text>
        <dbReference type="Rhea" id="RHEA:24898"/>
        <dbReference type="ChEBI" id="CHEBI:33019"/>
        <dbReference type="ChEBI" id="CHEBI:37565"/>
        <dbReference type="ChEBI" id="CHEBI:58805"/>
        <dbReference type="EC" id="2.7.7.65"/>
    </reaction>
</comment>
<evidence type="ECO:0000256" key="3">
    <source>
        <dbReference type="SAM" id="MobiDB-lite"/>
    </source>
</evidence>
<dbReference type="AlphaFoldDB" id="A0A9X1L9S3"/>
<evidence type="ECO:0000256" key="2">
    <source>
        <dbReference type="ARBA" id="ARBA00034247"/>
    </source>
</evidence>
<evidence type="ECO:0000313" key="6">
    <source>
        <dbReference type="Proteomes" id="UP001139311"/>
    </source>
</evidence>
<proteinExistence type="predicted"/>
<dbReference type="InterPro" id="IPR000160">
    <property type="entry name" value="GGDEF_dom"/>
</dbReference>
<dbReference type="InterPro" id="IPR035965">
    <property type="entry name" value="PAS-like_dom_sf"/>
</dbReference>
<evidence type="ECO:0000259" key="4">
    <source>
        <dbReference type="PROSITE" id="PS50887"/>
    </source>
</evidence>
<dbReference type="RefSeq" id="WP_226604305.1">
    <property type="nucleotide sequence ID" value="NZ_JAJAQI010000003.1"/>
</dbReference>
<feature type="region of interest" description="Disordered" evidence="3">
    <location>
        <begin position="193"/>
        <end position="213"/>
    </location>
</feature>
<dbReference type="GO" id="GO:0052621">
    <property type="term" value="F:diguanylate cyclase activity"/>
    <property type="evidence" value="ECO:0007669"/>
    <property type="project" value="UniProtKB-EC"/>
</dbReference>
<comment type="caution">
    <text evidence="5">The sequence shown here is derived from an EMBL/GenBank/DDBJ whole genome shotgun (WGS) entry which is preliminary data.</text>
</comment>
<dbReference type="InterPro" id="IPR050469">
    <property type="entry name" value="Diguanylate_Cyclase"/>
</dbReference>
<keyword evidence="6" id="KW-1185">Reference proteome</keyword>
<dbReference type="SUPFAM" id="SSF55785">
    <property type="entry name" value="PYP-like sensor domain (PAS domain)"/>
    <property type="match status" value="1"/>
</dbReference>
<accession>A0A9X1L9S3</accession>
<dbReference type="CDD" id="cd01949">
    <property type="entry name" value="GGDEF"/>
    <property type="match status" value="1"/>
</dbReference>
<protein>
    <recommendedName>
        <fullName evidence="1">diguanylate cyclase</fullName>
        <ecNumber evidence="1">2.7.7.65</ecNumber>
    </recommendedName>
</protein>
<dbReference type="SUPFAM" id="SSF55781">
    <property type="entry name" value="GAF domain-like"/>
    <property type="match status" value="1"/>
</dbReference>
<dbReference type="InterPro" id="IPR043128">
    <property type="entry name" value="Rev_trsase/Diguanyl_cyclase"/>
</dbReference>